<dbReference type="WBParaSite" id="HPLM_0000342701-mRNA-1">
    <property type="protein sequence ID" value="HPLM_0000342701-mRNA-1"/>
    <property type="gene ID" value="HPLM_0000342701"/>
</dbReference>
<gene>
    <name evidence="2" type="ORF">HPLM_LOCUS3419</name>
</gene>
<reference evidence="4" key="1">
    <citation type="submission" date="2017-02" db="UniProtKB">
        <authorList>
            <consortium name="WormBaseParasite"/>
        </authorList>
    </citation>
    <scope>IDENTIFICATION</scope>
</reference>
<evidence type="ECO:0000313" key="3">
    <source>
        <dbReference type="Proteomes" id="UP000268014"/>
    </source>
</evidence>
<feature type="domain" description="DUF7083" evidence="1">
    <location>
        <begin position="2"/>
        <end position="50"/>
    </location>
</feature>
<evidence type="ECO:0000313" key="2">
    <source>
        <dbReference type="EMBL" id="VDO20872.1"/>
    </source>
</evidence>
<dbReference type="OrthoDB" id="5833019at2759"/>
<keyword evidence="3" id="KW-1185">Reference proteome</keyword>
<name>A0A0N4W1C3_HAEPC</name>
<evidence type="ECO:0000259" key="1">
    <source>
        <dbReference type="Pfam" id="PF23309"/>
    </source>
</evidence>
<dbReference type="AlphaFoldDB" id="A0A0N4W1C3"/>
<dbReference type="EMBL" id="UZAF01016118">
    <property type="protein sequence ID" value="VDO20872.1"/>
    <property type="molecule type" value="Genomic_DNA"/>
</dbReference>
<reference evidence="2 3" key="2">
    <citation type="submission" date="2018-11" db="EMBL/GenBank/DDBJ databases">
        <authorList>
            <consortium name="Pathogen Informatics"/>
        </authorList>
    </citation>
    <scope>NUCLEOTIDE SEQUENCE [LARGE SCALE GENOMIC DNA]</scope>
    <source>
        <strain evidence="2 3">MHpl1</strain>
    </source>
</reference>
<dbReference type="Proteomes" id="UP000268014">
    <property type="component" value="Unassembled WGS sequence"/>
</dbReference>
<accession>A0A0N4W1C3</accession>
<protein>
    <submittedName>
        <fullName evidence="4">THAP-type domain-containing protein</fullName>
    </submittedName>
</protein>
<dbReference type="InterPro" id="IPR055510">
    <property type="entry name" value="DUF7083"/>
</dbReference>
<evidence type="ECO:0000313" key="4">
    <source>
        <dbReference type="WBParaSite" id="HPLM_0000342701-mRNA-1"/>
    </source>
</evidence>
<dbReference type="Pfam" id="PF23309">
    <property type="entry name" value="DUF7083"/>
    <property type="match status" value="1"/>
</dbReference>
<proteinExistence type="predicted"/>
<organism evidence="4">
    <name type="scientific">Haemonchus placei</name>
    <name type="common">Barber's pole worm</name>
    <dbReference type="NCBI Taxonomy" id="6290"/>
    <lineage>
        <taxon>Eukaryota</taxon>
        <taxon>Metazoa</taxon>
        <taxon>Ecdysozoa</taxon>
        <taxon>Nematoda</taxon>
        <taxon>Chromadorea</taxon>
        <taxon>Rhabditida</taxon>
        <taxon>Rhabditina</taxon>
        <taxon>Rhabditomorpha</taxon>
        <taxon>Strongyloidea</taxon>
        <taxon>Trichostrongylidae</taxon>
        <taxon>Haemonchus</taxon>
    </lineage>
</organism>
<sequence>MEEVKKTRLLVSAVNAASHTRFVHHILPKEPRDLNWTATVETLKMLFGTKKSIFRRRFECFRMKFSPIEDF</sequence>